<dbReference type="InterPro" id="IPR008201">
    <property type="entry name" value="HepT-like"/>
</dbReference>
<keyword evidence="3" id="KW-0540">Nuclease</keyword>
<dbReference type="KEGG" id="pbap:Pla133_03630"/>
<proteinExistence type="inferred from homology"/>
<keyword evidence="2" id="KW-1277">Toxin-antitoxin system</keyword>
<organism evidence="7 8">
    <name type="scientific">Engelhardtia mirabilis</name>
    <dbReference type="NCBI Taxonomy" id="2528011"/>
    <lineage>
        <taxon>Bacteria</taxon>
        <taxon>Pseudomonadati</taxon>
        <taxon>Planctomycetota</taxon>
        <taxon>Planctomycetia</taxon>
        <taxon>Planctomycetia incertae sedis</taxon>
        <taxon>Engelhardtia</taxon>
    </lineage>
</organism>
<dbReference type="GO" id="GO:0004540">
    <property type="term" value="F:RNA nuclease activity"/>
    <property type="evidence" value="ECO:0007669"/>
    <property type="project" value="InterPro"/>
</dbReference>
<evidence type="ECO:0000313" key="8">
    <source>
        <dbReference type="Proteomes" id="UP000316921"/>
    </source>
</evidence>
<evidence type="ECO:0000256" key="1">
    <source>
        <dbReference type="ARBA" id="ARBA00022553"/>
    </source>
</evidence>
<protein>
    <recommendedName>
        <fullName evidence="9">DUF86 domain-containing protein</fullName>
    </recommendedName>
</protein>
<evidence type="ECO:0008006" key="9">
    <source>
        <dbReference type="Google" id="ProtNLM"/>
    </source>
</evidence>
<keyword evidence="4" id="KW-0547">Nucleotide-binding</keyword>
<evidence type="ECO:0000256" key="4">
    <source>
        <dbReference type="ARBA" id="ARBA00022741"/>
    </source>
</evidence>
<dbReference type="Gene3D" id="1.20.120.580">
    <property type="entry name" value="bsu32300-like"/>
    <property type="match status" value="1"/>
</dbReference>
<dbReference type="EMBL" id="CP036287">
    <property type="protein sequence ID" value="QDU65298.1"/>
    <property type="molecule type" value="Genomic_DNA"/>
</dbReference>
<keyword evidence="5" id="KW-0378">Hydrolase</keyword>
<dbReference type="InterPro" id="IPR037038">
    <property type="entry name" value="HepT-like_sf"/>
</dbReference>
<evidence type="ECO:0000256" key="2">
    <source>
        <dbReference type="ARBA" id="ARBA00022649"/>
    </source>
</evidence>
<accession>A0A518BE88</accession>
<dbReference type="GO" id="GO:0016787">
    <property type="term" value="F:hydrolase activity"/>
    <property type="evidence" value="ECO:0007669"/>
    <property type="project" value="UniProtKB-KW"/>
</dbReference>
<dbReference type="PANTHER" id="PTHR34139:SF1">
    <property type="entry name" value="RNASE MJ1380-RELATED"/>
    <property type="match status" value="1"/>
</dbReference>
<evidence type="ECO:0000256" key="5">
    <source>
        <dbReference type="ARBA" id="ARBA00022801"/>
    </source>
</evidence>
<evidence type="ECO:0000256" key="3">
    <source>
        <dbReference type="ARBA" id="ARBA00022722"/>
    </source>
</evidence>
<dbReference type="Pfam" id="PF01934">
    <property type="entry name" value="HepT-like"/>
    <property type="match status" value="1"/>
</dbReference>
<dbReference type="Proteomes" id="UP000316921">
    <property type="component" value="Chromosome"/>
</dbReference>
<keyword evidence="8" id="KW-1185">Reference proteome</keyword>
<dbReference type="GO" id="GO:0000166">
    <property type="term" value="F:nucleotide binding"/>
    <property type="evidence" value="ECO:0007669"/>
    <property type="project" value="UniProtKB-KW"/>
</dbReference>
<sequence>MRSAVERQLEIIGEALNQLRKHDDSISAEITDHRRIVAFRNILIHGYAEVDDRVVWGVVSTNLERLVAEVDALLAQSM</sequence>
<dbReference type="InterPro" id="IPR051813">
    <property type="entry name" value="HepT_RNase_toxin"/>
</dbReference>
<dbReference type="AlphaFoldDB" id="A0A518BE88"/>
<dbReference type="GO" id="GO:0110001">
    <property type="term" value="C:toxin-antitoxin complex"/>
    <property type="evidence" value="ECO:0007669"/>
    <property type="project" value="InterPro"/>
</dbReference>
<comment type="similarity">
    <text evidence="6">Belongs to the HepT RNase toxin family.</text>
</comment>
<dbReference type="PANTHER" id="PTHR34139">
    <property type="entry name" value="UPF0331 PROTEIN MJ0127"/>
    <property type="match status" value="1"/>
</dbReference>
<evidence type="ECO:0000256" key="6">
    <source>
        <dbReference type="ARBA" id="ARBA00024207"/>
    </source>
</evidence>
<gene>
    <name evidence="7" type="ORF">Pla133_03630</name>
</gene>
<name>A0A518BE88_9BACT</name>
<keyword evidence="1" id="KW-0597">Phosphoprotein</keyword>
<evidence type="ECO:0000313" key="7">
    <source>
        <dbReference type="EMBL" id="QDU65298.1"/>
    </source>
</evidence>
<reference evidence="7 8" key="1">
    <citation type="submission" date="2019-02" db="EMBL/GenBank/DDBJ databases">
        <title>Deep-cultivation of Planctomycetes and their phenomic and genomic characterization uncovers novel biology.</title>
        <authorList>
            <person name="Wiegand S."/>
            <person name="Jogler M."/>
            <person name="Boedeker C."/>
            <person name="Pinto D."/>
            <person name="Vollmers J."/>
            <person name="Rivas-Marin E."/>
            <person name="Kohn T."/>
            <person name="Peeters S.H."/>
            <person name="Heuer A."/>
            <person name="Rast P."/>
            <person name="Oberbeckmann S."/>
            <person name="Bunk B."/>
            <person name="Jeske O."/>
            <person name="Meyerdierks A."/>
            <person name="Storesund J.E."/>
            <person name="Kallscheuer N."/>
            <person name="Luecker S."/>
            <person name="Lage O.M."/>
            <person name="Pohl T."/>
            <person name="Merkel B.J."/>
            <person name="Hornburger P."/>
            <person name="Mueller R.-W."/>
            <person name="Bruemmer F."/>
            <person name="Labrenz M."/>
            <person name="Spormann A.M."/>
            <person name="Op den Camp H."/>
            <person name="Overmann J."/>
            <person name="Amann R."/>
            <person name="Jetten M.S.M."/>
            <person name="Mascher T."/>
            <person name="Medema M.H."/>
            <person name="Devos D.P."/>
            <person name="Kaster A.-K."/>
            <person name="Ovreas L."/>
            <person name="Rohde M."/>
            <person name="Galperin M.Y."/>
            <person name="Jogler C."/>
        </authorList>
    </citation>
    <scope>NUCLEOTIDE SEQUENCE [LARGE SCALE GENOMIC DNA]</scope>
    <source>
        <strain evidence="7 8">Pla133</strain>
    </source>
</reference>